<keyword evidence="1" id="KW-0472">Membrane</keyword>
<evidence type="ECO:0000256" key="1">
    <source>
        <dbReference type="SAM" id="Phobius"/>
    </source>
</evidence>
<evidence type="ECO:0000313" key="4">
    <source>
        <dbReference type="EMBL" id="MFC7198335.1"/>
    </source>
</evidence>
<gene>
    <name evidence="2" type="ORF">ACFQJ9_00885</name>
    <name evidence="3" type="ORF">ACFQJ9_02205</name>
    <name evidence="4" type="ORF">ACFQJ9_02425</name>
</gene>
<dbReference type="EMBL" id="JBHTAR010000003">
    <property type="protein sequence ID" value="MFC7198062.1"/>
    <property type="molecule type" value="Genomic_DNA"/>
</dbReference>
<keyword evidence="1" id="KW-1133">Transmembrane helix</keyword>
<feature type="transmembrane region" description="Helical" evidence="1">
    <location>
        <begin position="63"/>
        <end position="83"/>
    </location>
</feature>
<dbReference type="Pfam" id="PF24365">
    <property type="entry name" value="DUF7521"/>
    <property type="match status" value="1"/>
</dbReference>
<evidence type="ECO:0000313" key="3">
    <source>
        <dbReference type="EMBL" id="MFC7198301.1"/>
    </source>
</evidence>
<evidence type="ECO:0000313" key="2">
    <source>
        <dbReference type="EMBL" id="MFC7198062.1"/>
    </source>
</evidence>
<comment type="caution">
    <text evidence="4">The sequence shown here is derived from an EMBL/GenBank/DDBJ whole genome shotgun (WGS) entry which is preliminary data.</text>
</comment>
<dbReference type="EMBL" id="JBHTAR010000004">
    <property type="protein sequence ID" value="MFC7198335.1"/>
    <property type="molecule type" value="Genomic_DNA"/>
</dbReference>
<name>A0ABD5YWW0_9EURY</name>
<proteinExistence type="predicted"/>
<dbReference type="InterPro" id="IPR055943">
    <property type="entry name" value="DUF7521"/>
</dbReference>
<dbReference type="AlphaFoldDB" id="A0ABD5YWW0"/>
<dbReference type="EMBL" id="JBHTAR010000003">
    <property type="protein sequence ID" value="MFC7198301.1"/>
    <property type="molecule type" value="Genomic_DNA"/>
</dbReference>
<organism evidence="4 5">
    <name type="scientific">Halospeciosus flavus</name>
    <dbReference type="NCBI Taxonomy" id="3032283"/>
    <lineage>
        <taxon>Archaea</taxon>
        <taxon>Methanobacteriati</taxon>
        <taxon>Methanobacteriota</taxon>
        <taxon>Stenosarchaea group</taxon>
        <taxon>Halobacteria</taxon>
        <taxon>Halobacteriales</taxon>
        <taxon>Halobacteriaceae</taxon>
        <taxon>Halospeciosus</taxon>
    </lineage>
</organism>
<keyword evidence="1" id="KW-0812">Transmembrane</keyword>
<protein>
    <recommendedName>
        <fullName evidence="6">NADH dehydrogenase subunit 6</fullName>
    </recommendedName>
</protein>
<sequence>MISPSIVVVKLITLFLSLLVAYLAFYAYKRSESHPMLYVSVGFVFIGVGAICEGLVYSVLGTSLFSAALIQAVLVSFGMVLILRSVMSDSNNEAI</sequence>
<dbReference type="RefSeq" id="WP_382215707.1">
    <property type="nucleotide sequence ID" value="NZ_CP122313.1"/>
</dbReference>
<accession>A0ABD5YWW0</accession>
<dbReference type="Proteomes" id="UP001596447">
    <property type="component" value="Unassembled WGS sequence"/>
</dbReference>
<evidence type="ECO:0000313" key="5">
    <source>
        <dbReference type="Proteomes" id="UP001596447"/>
    </source>
</evidence>
<feature type="transmembrane region" description="Helical" evidence="1">
    <location>
        <begin position="37"/>
        <end position="57"/>
    </location>
</feature>
<keyword evidence="5" id="KW-1185">Reference proteome</keyword>
<evidence type="ECO:0008006" key="6">
    <source>
        <dbReference type="Google" id="ProtNLM"/>
    </source>
</evidence>
<feature type="transmembrane region" description="Helical" evidence="1">
    <location>
        <begin position="6"/>
        <end position="25"/>
    </location>
</feature>
<reference evidence="5" key="2">
    <citation type="journal article" date="2019" name="Int. J. Syst. Evol. Microbiol.">
        <title>The Global Catalogue of Microorganisms (GCM) 10K type strain sequencing project: providing services to taxonomists for standard genome sequencing and annotation.</title>
        <authorList>
            <consortium name="The Broad Institute Genomics Platform"/>
            <consortium name="The Broad Institute Genome Sequencing Center for Infectious Disease"/>
            <person name="Wu L."/>
            <person name="Ma J."/>
        </authorList>
    </citation>
    <scope>NUCLEOTIDE SEQUENCE [LARGE SCALE GENOMIC DNA]</scope>
    <source>
        <strain evidence="5">XZGYJ-43</strain>
    </source>
</reference>
<reference evidence="4" key="3">
    <citation type="submission" date="2024-09" db="EMBL/GenBank/DDBJ databases">
        <authorList>
            <person name="Sun Q."/>
        </authorList>
    </citation>
    <scope>NUCLEOTIDE SEQUENCE</scope>
    <source>
        <strain evidence="4">NBRC 114356</strain>
    </source>
</reference>
<reference evidence="4" key="1">
    <citation type="journal article" date="2014" name="Int. J. Syst. Evol. Microbiol.">
        <title>Complete genome sequence of Corynebacterium casei LMG S-19264T (=DSM 44701T), isolated from a smear-ripened cheese.</title>
        <authorList>
            <consortium name="US DOE Joint Genome Institute (JGI-PGF)"/>
            <person name="Walter F."/>
            <person name="Albersmeier A."/>
            <person name="Kalinowski J."/>
            <person name="Ruckert C."/>
        </authorList>
    </citation>
    <scope>NUCLEOTIDE SEQUENCE [LARGE SCALE GENOMIC DNA]</scope>
    <source>
        <strain evidence="4">NBRC 114356</strain>
    </source>
</reference>